<keyword evidence="15" id="KW-0732">Signal</keyword>
<keyword evidence="7 14" id="KW-0812">Transmembrane</keyword>
<dbReference type="AlphaFoldDB" id="A0A2Z3GY62"/>
<evidence type="ECO:0000256" key="15">
    <source>
        <dbReference type="SAM" id="SignalP"/>
    </source>
</evidence>
<dbReference type="GO" id="GO:0015099">
    <property type="term" value="F:nickel cation transmembrane transporter activity"/>
    <property type="evidence" value="ECO:0007669"/>
    <property type="project" value="InterPro"/>
</dbReference>
<comment type="function">
    <text evidence="1">Efflux system for nickel and cobalt.</text>
</comment>
<dbReference type="GO" id="GO:0006824">
    <property type="term" value="P:cobalt ion transport"/>
    <property type="evidence" value="ECO:0007669"/>
    <property type="project" value="UniProtKB-KW"/>
</dbReference>
<dbReference type="InterPro" id="IPR011541">
    <property type="entry name" value="Ni/Co_transpt_high_affinity"/>
</dbReference>
<evidence type="ECO:0000256" key="6">
    <source>
        <dbReference type="ARBA" id="ARBA00022596"/>
    </source>
</evidence>
<evidence type="ECO:0000313" key="17">
    <source>
        <dbReference type="Proteomes" id="UP000245802"/>
    </source>
</evidence>
<evidence type="ECO:0000256" key="8">
    <source>
        <dbReference type="ARBA" id="ARBA00022989"/>
    </source>
</evidence>
<dbReference type="KEGG" id="gog:C1280_22245"/>
<dbReference type="GO" id="GO:0005886">
    <property type="term" value="C:plasma membrane"/>
    <property type="evidence" value="ECO:0007669"/>
    <property type="project" value="UniProtKB-SubCell"/>
</dbReference>
<dbReference type="PANTHER" id="PTHR40659">
    <property type="entry name" value="NICKEL/COBALT EFFLUX SYSTEM RCNA"/>
    <property type="match status" value="1"/>
</dbReference>
<protein>
    <submittedName>
        <fullName evidence="16">Uncharacterized protein</fullName>
    </submittedName>
</protein>
<feature type="transmembrane region" description="Helical" evidence="14">
    <location>
        <begin position="332"/>
        <end position="350"/>
    </location>
</feature>
<evidence type="ECO:0000313" key="16">
    <source>
        <dbReference type="EMBL" id="AWM39439.1"/>
    </source>
</evidence>
<reference evidence="16 17" key="1">
    <citation type="submission" date="2018-01" db="EMBL/GenBank/DDBJ databases">
        <title>G. obscuriglobus.</title>
        <authorList>
            <person name="Franke J."/>
            <person name="Blomberg W."/>
            <person name="Selmecki A."/>
        </authorList>
    </citation>
    <scope>NUCLEOTIDE SEQUENCE [LARGE SCALE GENOMIC DNA]</scope>
    <source>
        <strain evidence="16 17">DSM 5831</strain>
    </source>
</reference>
<evidence type="ECO:0000256" key="3">
    <source>
        <dbReference type="ARBA" id="ARBA00022426"/>
    </source>
</evidence>
<feature type="transmembrane region" description="Helical" evidence="14">
    <location>
        <begin position="414"/>
        <end position="438"/>
    </location>
</feature>
<dbReference type="GO" id="GO:0046583">
    <property type="term" value="F:monoatomic cation efflux transmembrane transporter activity"/>
    <property type="evidence" value="ECO:0007669"/>
    <property type="project" value="TreeGrafter"/>
</dbReference>
<evidence type="ECO:0000256" key="12">
    <source>
        <dbReference type="ARBA" id="ARBA00023285"/>
    </source>
</evidence>
<evidence type="ECO:0000256" key="9">
    <source>
        <dbReference type="ARBA" id="ARBA00023065"/>
    </source>
</evidence>
<feature type="transmembrane region" description="Helical" evidence="14">
    <location>
        <begin position="482"/>
        <end position="503"/>
    </location>
</feature>
<evidence type="ECO:0000256" key="7">
    <source>
        <dbReference type="ARBA" id="ARBA00022692"/>
    </source>
</evidence>
<dbReference type="GO" id="GO:0010045">
    <property type="term" value="P:response to nickel cation"/>
    <property type="evidence" value="ECO:0007669"/>
    <property type="project" value="TreeGrafter"/>
</dbReference>
<keyword evidence="9" id="KW-0406">Ion transport</keyword>
<sequence>MTRFILPLLVLLASCAPALAHPLPNFRYDRELDVRLSARTVEVRYVLLVSFWTMFTDSQKLFTPEEIEQMGGKLREVSRRYCEKMAPLMAQALEAKLGGAALQFRATKLDVEQDRDHARFRFVFQAPWRPAGGGPENAFTFEDRNFEGETGAVWLVVKPDESALDVKELVEPEDLRKRDPSQYKPGDAARARRASAVFTAPGLPPLGAEPPPTPPAPGSAPEPEPAPAVVERAPDEGFFALLFERGPKALFDTNFGLGMLLFTAAVFGAFHAFAPGHGKSVAAAFLVGEQGTYRQAALLGLSTTLAHTGSVILIAGVFYFRYRESVPEEAQHWLGLFGGLLVLFVGMWLFMRRLRGKVDHVHLFGGCADMCGNHAAAPRVPECRAPVRGRDATGEQVQVLQLAPAKTPLSWVRVVLLGIGAGAIPCVDAVLLLMLAVSAGKLGLALPLLVAFSVGLSSVLVLVGSLVVAIHRTGRRVSGENGWFRFLPTASAVLLMGMGLWMARDAWKGFTAGVQ</sequence>
<dbReference type="Proteomes" id="UP000245802">
    <property type="component" value="Chromosome"/>
</dbReference>
<dbReference type="PROSITE" id="PS51257">
    <property type="entry name" value="PROKAR_LIPOPROTEIN"/>
    <property type="match status" value="1"/>
</dbReference>
<feature type="transmembrane region" description="Helical" evidence="14">
    <location>
        <begin position="444"/>
        <end position="470"/>
    </location>
</feature>
<keyword evidence="10" id="KW-0921">Nickel transport</keyword>
<name>A0A2Z3GY62_9BACT</name>
<evidence type="ECO:0000256" key="10">
    <source>
        <dbReference type="ARBA" id="ARBA00023112"/>
    </source>
</evidence>
<feature type="compositionally biased region" description="Basic and acidic residues" evidence="13">
    <location>
        <begin position="171"/>
        <end position="181"/>
    </location>
</feature>
<feature type="region of interest" description="Disordered" evidence="13">
    <location>
        <begin position="200"/>
        <end position="227"/>
    </location>
</feature>
<keyword evidence="17" id="KW-1185">Reference proteome</keyword>
<evidence type="ECO:0000256" key="4">
    <source>
        <dbReference type="ARBA" id="ARBA00022448"/>
    </source>
</evidence>
<keyword evidence="3" id="KW-0171">Cobalt transport</keyword>
<feature type="transmembrane region" description="Helical" evidence="14">
    <location>
        <begin position="255"/>
        <end position="275"/>
    </location>
</feature>
<dbReference type="InterPro" id="IPR051224">
    <property type="entry name" value="NiCoT_RcnA"/>
</dbReference>
<dbReference type="OrthoDB" id="271709at2"/>
<keyword evidence="4" id="KW-0813">Transport</keyword>
<keyword evidence="5" id="KW-1003">Cell membrane</keyword>
<gene>
    <name evidence="16" type="ORF">C1280_22245</name>
</gene>
<organism evidence="16 17">
    <name type="scientific">Gemmata obscuriglobus</name>
    <dbReference type="NCBI Taxonomy" id="114"/>
    <lineage>
        <taxon>Bacteria</taxon>
        <taxon>Pseudomonadati</taxon>
        <taxon>Planctomycetota</taxon>
        <taxon>Planctomycetia</taxon>
        <taxon>Gemmatales</taxon>
        <taxon>Gemmataceae</taxon>
        <taxon>Gemmata</taxon>
    </lineage>
</organism>
<keyword evidence="8 14" id="KW-1133">Transmembrane helix</keyword>
<comment type="subcellular location">
    <subcellularLocation>
        <location evidence="2">Cell membrane</location>
        <topology evidence="2">Multi-pass membrane protein</topology>
    </subcellularLocation>
</comment>
<evidence type="ECO:0000256" key="1">
    <source>
        <dbReference type="ARBA" id="ARBA00002510"/>
    </source>
</evidence>
<feature type="chain" id="PRO_5016399127" evidence="15">
    <location>
        <begin position="21"/>
        <end position="515"/>
    </location>
</feature>
<feature type="transmembrane region" description="Helical" evidence="14">
    <location>
        <begin position="296"/>
        <end position="320"/>
    </location>
</feature>
<keyword evidence="12" id="KW-0170">Cobalt</keyword>
<evidence type="ECO:0000256" key="5">
    <source>
        <dbReference type="ARBA" id="ARBA00022475"/>
    </source>
</evidence>
<feature type="region of interest" description="Disordered" evidence="13">
    <location>
        <begin position="171"/>
        <end position="190"/>
    </location>
</feature>
<feature type="signal peptide" evidence="15">
    <location>
        <begin position="1"/>
        <end position="20"/>
    </location>
</feature>
<evidence type="ECO:0000256" key="13">
    <source>
        <dbReference type="SAM" id="MobiDB-lite"/>
    </source>
</evidence>
<evidence type="ECO:0000256" key="14">
    <source>
        <dbReference type="SAM" id="Phobius"/>
    </source>
</evidence>
<keyword evidence="11 14" id="KW-0472">Membrane</keyword>
<evidence type="ECO:0000256" key="11">
    <source>
        <dbReference type="ARBA" id="ARBA00023136"/>
    </source>
</evidence>
<evidence type="ECO:0000256" key="2">
    <source>
        <dbReference type="ARBA" id="ARBA00004651"/>
    </source>
</evidence>
<proteinExistence type="predicted"/>
<dbReference type="EMBL" id="CP025958">
    <property type="protein sequence ID" value="AWM39439.1"/>
    <property type="molecule type" value="Genomic_DNA"/>
</dbReference>
<dbReference type="RefSeq" id="WP_010043409.1">
    <property type="nucleotide sequence ID" value="NZ_CP025958.1"/>
</dbReference>
<feature type="compositionally biased region" description="Pro residues" evidence="13">
    <location>
        <begin position="202"/>
        <end position="226"/>
    </location>
</feature>
<dbReference type="Pfam" id="PF03824">
    <property type="entry name" value="NicO"/>
    <property type="match status" value="1"/>
</dbReference>
<dbReference type="PANTHER" id="PTHR40659:SF1">
    <property type="entry name" value="NICKEL_COBALT EFFLUX SYSTEM RCNA"/>
    <property type="match status" value="1"/>
</dbReference>
<accession>A0A2Z3GY62</accession>
<dbReference type="GO" id="GO:0032025">
    <property type="term" value="P:response to cobalt ion"/>
    <property type="evidence" value="ECO:0007669"/>
    <property type="project" value="TreeGrafter"/>
</dbReference>
<keyword evidence="6" id="KW-0533">Nickel</keyword>